<dbReference type="Proteomes" id="UP000240987">
    <property type="component" value="Unassembled WGS sequence"/>
</dbReference>
<organism evidence="6 7">
    <name type="scientific">Photobacterium frigidiphilum</name>
    <dbReference type="NCBI Taxonomy" id="264736"/>
    <lineage>
        <taxon>Bacteria</taxon>
        <taxon>Pseudomonadati</taxon>
        <taxon>Pseudomonadota</taxon>
        <taxon>Gammaproteobacteria</taxon>
        <taxon>Vibrionales</taxon>
        <taxon>Vibrionaceae</taxon>
        <taxon>Photobacterium</taxon>
    </lineage>
</organism>
<feature type="transmembrane region" description="Helical" evidence="5">
    <location>
        <begin position="9"/>
        <end position="31"/>
    </location>
</feature>
<dbReference type="InterPro" id="IPR007318">
    <property type="entry name" value="Phopholipid_MeTrfase"/>
</dbReference>
<evidence type="ECO:0000313" key="7">
    <source>
        <dbReference type="Proteomes" id="UP000240987"/>
    </source>
</evidence>
<dbReference type="RefSeq" id="WP_107242523.1">
    <property type="nucleotide sequence ID" value="NZ_PYMJ01000007.1"/>
</dbReference>
<dbReference type="Gene3D" id="1.20.120.1630">
    <property type="match status" value="1"/>
</dbReference>
<dbReference type="AlphaFoldDB" id="A0A2T3JJS2"/>
<comment type="subcellular location">
    <subcellularLocation>
        <location evidence="1">Endomembrane system</location>
        <topology evidence="1">Multi-pass membrane protein</topology>
    </subcellularLocation>
</comment>
<dbReference type="Pfam" id="PF04191">
    <property type="entry name" value="PEMT"/>
    <property type="match status" value="1"/>
</dbReference>
<evidence type="ECO:0000256" key="2">
    <source>
        <dbReference type="ARBA" id="ARBA00022692"/>
    </source>
</evidence>
<evidence type="ECO:0000256" key="4">
    <source>
        <dbReference type="ARBA" id="ARBA00023136"/>
    </source>
</evidence>
<keyword evidence="2 5" id="KW-0812">Transmembrane</keyword>
<name>A0A2T3JJS2_9GAMM</name>
<accession>A0A2T3JJS2</accession>
<gene>
    <name evidence="6" type="ORF">C9J12_09750</name>
</gene>
<evidence type="ECO:0000256" key="5">
    <source>
        <dbReference type="SAM" id="Phobius"/>
    </source>
</evidence>
<feature type="transmembrane region" description="Helical" evidence="5">
    <location>
        <begin position="89"/>
        <end position="118"/>
    </location>
</feature>
<evidence type="ECO:0000256" key="1">
    <source>
        <dbReference type="ARBA" id="ARBA00004127"/>
    </source>
</evidence>
<comment type="caution">
    <text evidence="6">The sequence shown here is derived from an EMBL/GenBank/DDBJ whole genome shotgun (WGS) entry which is preliminary data.</text>
</comment>
<keyword evidence="6" id="KW-0808">Transferase</keyword>
<feature type="transmembrane region" description="Helical" evidence="5">
    <location>
        <begin position="37"/>
        <end position="58"/>
    </location>
</feature>
<dbReference type="EMBL" id="PYMJ01000007">
    <property type="protein sequence ID" value="PSU49253.1"/>
    <property type="molecule type" value="Genomic_DNA"/>
</dbReference>
<keyword evidence="3 5" id="KW-1133">Transmembrane helix</keyword>
<keyword evidence="4 5" id="KW-0472">Membrane</keyword>
<dbReference type="PANTHER" id="PTHR12714">
    <property type="entry name" value="PROTEIN-S ISOPRENYLCYSTEINE O-METHYLTRANSFERASE"/>
    <property type="match status" value="1"/>
</dbReference>
<dbReference type="OrthoDB" id="9811969at2"/>
<sequence>MSLKLPPPLLLLLSFGGMYLLAMYWPLWVFVFPGQSFVVLTLCFLGAILGLAGIVSFAKAKTSIDPRKPQKASRLITSGIYRYSRNPMYLGLVLFQLAAVFYFGAISCFLMLGIFFFFMNNFQIEPEEEVLTAIFGDDYKKYCSEVRRWC</sequence>
<dbReference type="GO" id="GO:0012505">
    <property type="term" value="C:endomembrane system"/>
    <property type="evidence" value="ECO:0007669"/>
    <property type="project" value="UniProtKB-SubCell"/>
</dbReference>
<proteinExistence type="predicted"/>
<reference evidence="6 7" key="1">
    <citation type="submission" date="2018-01" db="EMBL/GenBank/DDBJ databases">
        <title>Whole genome sequencing of Histamine producing bacteria.</title>
        <authorList>
            <person name="Butler K."/>
        </authorList>
    </citation>
    <scope>NUCLEOTIDE SEQUENCE [LARGE SCALE GENOMIC DNA]</scope>
    <source>
        <strain evidence="6 7">JCM 12947</strain>
    </source>
</reference>
<keyword evidence="7" id="KW-1185">Reference proteome</keyword>
<protein>
    <submittedName>
        <fullName evidence="6">Isoprenylcysteine carboxylmethyltransferase family protein</fullName>
    </submittedName>
</protein>
<dbReference type="GO" id="GO:0032259">
    <property type="term" value="P:methylation"/>
    <property type="evidence" value="ECO:0007669"/>
    <property type="project" value="UniProtKB-KW"/>
</dbReference>
<dbReference type="PANTHER" id="PTHR12714:SF24">
    <property type="entry name" value="SLR1182 PROTEIN"/>
    <property type="match status" value="1"/>
</dbReference>
<evidence type="ECO:0000313" key="6">
    <source>
        <dbReference type="EMBL" id="PSU49253.1"/>
    </source>
</evidence>
<keyword evidence="6" id="KW-0489">Methyltransferase</keyword>
<evidence type="ECO:0000256" key="3">
    <source>
        <dbReference type="ARBA" id="ARBA00022989"/>
    </source>
</evidence>
<dbReference type="GO" id="GO:0008168">
    <property type="term" value="F:methyltransferase activity"/>
    <property type="evidence" value="ECO:0007669"/>
    <property type="project" value="UniProtKB-KW"/>
</dbReference>